<dbReference type="EMBL" id="CDHK01000007">
    <property type="protein sequence ID" value="CEJ59268.1"/>
    <property type="molecule type" value="Genomic_DNA"/>
</dbReference>
<dbReference type="FunFam" id="1.25.10.10:FF:000244">
    <property type="entry name" value="Nonsense-mediated mRNA decay protein"/>
    <property type="match status" value="1"/>
</dbReference>
<keyword evidence="6" id="KW-0539">Nucleus</keyword>
<dbReference type="PANTHER" id="PTHR10997">
    <property type="entry name" value="IMPORTIN-7, 8, 11"/>
    <property type="match status" value="1"/>
</dbReference>
<evidence type="ECO:0000256" key="5">
    <source>
        <dbReference type="ARBA" id="ARBA00022927"/>
    </source>
</evidence>
<feature type="region of interest" description="Disordered" evidence="7">
    <location>
        <begin position="903"/>
        <end position="922"/>
    </location>
</feature>
<evidence type="ECO:0000256" key="4">
    <source>
        <dbReference type="ARBA" id="ARBA00022490"/>
    </source>
</evidence>
<keyword evidence="3" id="KW-0813">Transport</keyword>
<dbReference type="Proteomes" id="UP000190744">
    <property type="component" value="Unassembled WGS sequence"/>
</dbReference>
<dbReference type="STRING" id="104259.A0A0F7TR65"/>
<organism evidence="9 11">
    <name type="scientific">Penicillium brasilianum</name>
    <dbReference type="NCBI Taxonomy" id="104259"/>
    <lineage>
        <taxon>Eukaryota</taxon>
        <taxon>Fungi</taxon>
        <taxon>Dikarya</taxon>
        <taxon>Ascomycota</taxon>
        <taxon>Pezizomycotina</taxon>
        <taxon>Eurotiomycetes</taxon>
        <taxon>Eurotiomycetidae</taxon>
        <taxon>Eurotiales</taxon>
        <taxon>Aspergillaceae</taxon>
        <taxon>Penicillium</taxon>
    </lineage>
</organism>
<evidence type="ECO:0000313" key="12">
    <source>
        <dbReference type="Proteomes" id="UP000190744"/>
    </source>
</evidence>
<keyword evidence="5" id="KW-0653">Protein transport</keyword>
<reference evidence="10" key="4">
    <citation type="submission" date="2015-09" db="EMBL/GenBank/DDBJ databases">
        <authorList>
            <person name="Jackson K.R."/>
            <person name="Lunt B.L."/>
            <person name="Fisher J.N.B."/>
            <person name="Gardner A.V."/>
            <person name="Bailey M.E."/>
            <person name="Deus L.M."/>
            <person name="Earl A.S."/>
            <person name="Gibby P.D."/>
            <person name="Hartmann K.A."/>
            <person name="Liu J.E."/>
            <person name="Manci A.M."/>
            <person name="Nielsen D.A."/>
            <person name="Solomon M.B."/>
            <person name="Breakwell D.P."/>
            <person name="Burnett S.H."/>
            <person name="Grose J.H."/>
        </authorList>
    </citation>
    <scope>NUCLEOTIDE SEQUENCE [LARGE SCALE GENOMIC DNA]</scope>
    <source>
        <strain evidence="10">LaBioMMi 136</strain>
    </source>
</reference>
<protein>
    <submittedName>
        <fullName evidence="10">Nonsense-mediated mRNA decay protein</fullName>
    </submittedName>
    <submittedName>
        <fullName evidence="9">Putative Karyopherin</fullName>
    </submittedName>
</protein>
<sequence>MDVTALRDRIQSTLDPNASARQQAELDLKYAETQPGFINALLDILQTEQNNAVQLSAGVYLKNRISRGWAPVEDNPQRPAVPEAEKPSFRERLIPALASTPPNVRAQLVPLLQKILQNDFPEQWPGFLDLTLQLLGTNDANTVYAGLQCLLAICRVYRFKAGEKREEFDKIVEHSFPQLLSIGQRLVDEESLEAAEMLRIVVKAYKHAIYFELSPALQTHQATVDWCTLFLRIISKTPPANAMAESKEERELNHWWKCKKWSYANLNRLFIRYGNPTTITKSSTPDYTPFAKTFITSFAPEILKGYLQEIDKWVSKSQWLSNSALSYTLVFMEECVKPKAMWEHLKPHMDNLIAHFVFPILCQSDEDIELFEEDPSEYLHRKLNFYEEVSAPDVAATNFLVSLTKNRKKQTFSILTFVNSVVSKYESAADDQKQPREKEGALRMIGSLASVILGKKSPIADQVEYFFVRHVFPEFRSPHGFLRARACDTLEKFEQLDFKDPNNLMIIYRNILESMTDPELPVRVEAALALQPLIRHDVIRTSMQQNIPQIMQQLLKLANEVDVDALANVMEDFVEVFSAELTPFAVALSEQLRDTYMRIVGELLERNANKAGDDDGYGDFLDDKSITALGVLQTIGTLILTLESTPDVLLHLETVLMPVISITLENKLYDLYNEVFEIIDSCTFASKSISPTMWQAFELIHKTFKAGAELYLEDMLPALDNYVSYGSDMLVQNPAYLAAVVGMVEDIFRDDKVGGVDRICGCKLAETLMLNLRGHIDQYIPLFIELAMVVIDAGEARTKSYRIHLMEMIINAIYYNPALSLQVLEAKGWTNKFFSTWFSSIDQFRRVHDKKLSIAAISSLLTMKAADVPVSVQQGWPRLLQGVTRLFQTLPAALKLREDATRESDFTLDDEDDEDDEENDWDGEVEWNEEEVEEAIEGDIADESAAYLDFLNKEAQKFSQFADDDDDELDEESLLETPLDKVEPYGMFKHVFLSLQSEQPQLYENLTKVLGPEEQQILQAVFHEADAKALAAANAEAAAAAGMQSNGNQ</sequence>
<dbReference type="OrthoDB" id="760868at2759"/>
<evidence type="ECO:0000256" key="1">
    <source>
        <dbReference type="ARBA" id="ARBA00004123"/>
    </source>
</evidence>
<name>A0A0F7TR65_PENBI</name>
<feature type="domain" description="Importin N-terminal" evidence="8">
    <location>
        <begin position="24"/>
        <end position="99"/>
    </location>
</feature>
<evidence type="ECO:0000313" key="10">
    <source>
        <dbReference type="EMBL" id="OOQ85393.1"/>
    </source>
</evidence>
<dbReference type="EMBL" id="LJBN01000168">
    <property type="protein sequence ID" value="OOQ85393.1"/>
    <property type="molecule type" value="Genomic_DNA"/>
</dbReference>
<keyword evidence="4" id="KW-0963">Cytoplasm</keyword>
<comment type="subcellular location">
    <subcellularLocation>
        <location evidence="2">Cytoplasm</location>
    </subcellularLocation>
    <subcellularLocation>
        <location evidence="1">Nucleus</location>
    </subcellularLocation>
</comment>
<dbReference type="InterPro" id="IPR001494">
    <property type="entry name" value="Importin-beta_N"/>
</dbReference>
<dbReference type="InterPro" id="IPR011989">
    <property type="entry name" value="ARM-like"/>
</dbReference>
<dbReference type="Pfam" id="PF08506">
    <property type="entry name" value="Cse1"/>
    <property type="match status" value="1"/>
</dbReference>
<dbReference type="GO" id="GO:0005635">
    <property type="term" value="C:nuclear envelope"/>
    <property type="evidence" value="ECO:0007669"/>
    <property type="project" value="TreeGrafter"/>
</dbReference>
<dbReference type="Gene3D" id="1.25.10.10">
    <property type="entry name" value="Leucine-rich Repeat Variant"/>
    <property type="match status" value="1"/>
</dbReference>
<reference evidence="11" key="2">
    <citation type="journal article" date="2015" name="Genome Announc.">
        <title>Draft genome sequence of the fungus Penicillium brasilianum MG11.</title>
        <authorList>
            <person name="Horn F."/>
            <person name="Linde J."/>
            <person name="Mattern D.J."/>
            <person name="Walther G."/>
            <person name="Guthke R."/>
            <person name="Brakhage A.A."/>
            <person name="Valiante V."/>
        </authorList>
    </citation>
    <scope>NUCLEOTIDE SEQUENCE [LARGE SCALE GENOMIC DNA]</scope>
    <source>
        <strain evidence="11">MG11</strain>
    </source>
</reference>
<evidence type="ECO:0000256" key="7">
    <source>
        <dbReference type="SAM" id="MobiDB-lite"/>
    </source>
</evidence>
<evidence type="ECO:0000256" key="6">
    <source>
        <dbReference type="ARBA" id="ARBA00023242"/>
    </source>
</evidence>
<dbReference type="SUPFAM" id="SSF48371">
    <property type="entry name" value="ARM repeat"/>
    <property type="match status" value="1"/>
</dbReference>
<dbReference type="PROSITE" id="PS50166">
    <property type="entry name" value="IMPORTIN_B_NT"/>
    <property type="match status" value="1"/>
</dbReference>
<dbReference type="Proteomes" id="UP000042958">
    <property type="component" value="Unassembled WGS sequence"/>
</dbReference>
<proteinExistence type="predicted"/>
<evidence type="ECO:0000259" key="8">
    <source>
        <dbReference type="PROSITE" id="PS50166"/>
    </source>
</evidence>
<dbReference type="InterPro" id="IPR016024">
    <property type="entry name" value="ARM-type_fold"/>
</dbReference>
<evidence type="ECO:0000256" key="3">
    <source>
        <dbReference type="ARBA" id="ARBA00022448"/>
    </source>
</evidence>
<feature type="compositionally biased region" description="Acidic residues" evidence="7">
    <location>
        <begin position="906"/>
        <end position="922"/>
    </location>
</feature>
<dbReference type="AlphaFoldDB" id="A0A0F7TR65"/>
<reference evidence="12" key="3">
    <citation type="submission" date="2015-09" db="EMBL/GenBank/DDBJ databases">
        <authorList>
            <person name="Fill T.P."/>
            <person name="Baretta J.F."/>
            <person name="de Almeida L.G."/>
            <person name="Rocha M."/>
            <person name="de Souza D.H."/>
            <person name="Malavazi I."/>
            <person name="Cerdeira L.T."/>
            <person name="Hong H."/>
            <person name="Samborskyy M."/>
            <person name="de Vasconcelos A.T."/>
            <person name="Leadlay P."/>
            <person name="Rodrigues-Filho E."/>
        </authorList>
    </citation>
    <scope>NUCLEOTIDE SEQUENCE [LARGE SCALE GENOMIC DNA]</scope>
    <source>
        <strain evidence="12">LaBioMMi 136</strain>
    </source>
</reference>
<dbReference type="GO" id="GO:0006606">
    <property type="term" value="P:protein import into nucleus"/>
    <property type="evidence" value="ECO:0007669"/>
    <property type="project" value="TreeGrafter"/>
</dbReference>
<reference evidence="9" key="1">
    <citation type="submission" date="2014-11" db="EMBL/GenBank/DDBJ databases">
        <authorList>
            <person name="Zhu J."/>
            <person name="Qi W."/>
            <person name="Song R."/>
        </authorList>
    </citation>
    <scope>NUCLEOTIDE SEQUENCE [LARGE SCALE GENOMIC DNA]</scope>
</reference>
<dbReference type="InterPro" id="IPR013713">
    <property type="entry name" value="XPO2_central"/>
</dbReference>
<accession>A0A0F7TR65</accession>
<keyword evidence="11" id="KW-1185">Reference proteome</keyword>
<evidence type="ECO:0000256" key="2">
    <source>
        <dbReference type="ARBA" id="ARBA00004496"/>
    </source>
</evidence>
<dbReference type="GO" id="GO:0031267">
    <property type="term" value="F:small GTPase binding"/>
    <property type="evidence" value="ECO:0007669"/>
    <property type="project" value="InterPro"/>
</dbReference>
<dbReference type="PANTHER" id="PTHR10997:SF18">
    <property type="entry name" value="D-IMPORTIN 7_RANBP7"/>
    <property type="match status" value="1"/>
</dbReference>
<gene>
    <name evidence="10" type="primary">nmd5</name>
    <name evidence="10" type="ORF">PEBR_26324</name>
    <name evidence="9" type="ORF">PMG11_07899</name>
</gene>
<dbReference type="GO" id="GO:0005829">
    <property type="term" value="C:cytosol"/>
    <property type="evidence" value="ECO:0007669"/>
    <property type="project" value="TreeGrafter"/>
</dbReference>
<evidence type="ECO:0000313" key="11">
    <source>
        <dbReference type="Proteomes" id="UP000042958"/>
    </source>
</evidence>
<dbReference type="Pfam" id="PF03810">
    <property type="entry name" value="IBN_N"/>
    <property type="match status" value="1"/>
</dbReference>
<evidence type="ECO:0000313" key="9">
    <source>
        <dbReference type="EMBL" id="CEJ59268.1"/>
    </source>
</evidence>
<dbReference type="SMART" id="SM00913">
    <property type="entry name" value="IBN_N"/>
    <property type="match status" value="1"/>
</dbReference>